<reference evidence="1 2" key="1">
    <citation type="submission" date="2020-04" db="EMBL/GenBank/DDBJ databases">
        <title>Perkinsus chesapeaki whole genome sequence.</title>
        <authorList>
            <person name="Bogema D.R."/>
        </authorList>
    </citation>
    <scope>NUCLEOTIDE SEQUENCE [LARGE SCALE GENOMIC DNA]</scope>
    <source>
        <strain evidence="1">ATCC PRA-425</strain>
    </source>
</reference>
<gene>
    <name evidence="1" type="ORF">FOL47_001380</name>
</gene>
<dbReference type="AlphaFoldDB" id="A0A7J6MJB4"/>
<protein>
    <submittedName>
        <fullName evidence="1">Uncharacterized protein</fullName>
    </submittedName>
</protein>
<proteinExistence type="predicted"/>
<name>A0A7J6MJB4_PERCH</name>
<evidence type="ECO:0000313" key="2">
    <source>
        <dbReference type="Proteomes" id="UP000591131"/>
    </source>
</evidence>
<accession>A0A7J6MJB4</accession>
<evidence type="ECO:0000313" key="1">
    <source>
        <dbReference type="EMBL" id="KAF4671643.1"/>
    </source>
</evidence>
<organism evidence="1 2">
    <name type="scientific">Perkinsus chesapeaki</name>
    <name type="common">Clam parasite</name>
    <name type="synonym">Perkinsus andrewsi</name>
    <dbReference type="NCBI Taxonomy" id="330153"/>
    <lineage>
        <taxon>Eukaryota</taxon>
        <taxon>Sar</taxon>
        <taxon>Alveolata</taxon>
        <taxon>Perkinsozoa</taxon>
        <taxon>Perkinsea</taxon>
        <taxon>Perkinsida</taxon>
        <taxon>Perkinsidae</taxon>
        <taxon>Perkinsus</taxon>
    </lineage>
</organism>
<keyword evidence="2" id="KW-1185">Reference proteome</keyword>
<comment type="caution">
    <text evidence="1">The sequence shown here is derived from an EMBL/GenBank/DDBJ whole genome shotgun (WGS) entry which is preliminary data.</text>
</comment>
<sequence length="291" mass="32683">MRTLLDFTFPILTIALSGGPPRPRFLIRARSHGGGCIIEGHGLRWSFESFRGRLRSLILECPNGSEFQSASDPPDWKARLISIKVNGTDYMPDDDDIPDPLYDMDITDQPTSSDLECFHAARTIRERIGGRAPGQGLNVEGLLTDICGSVCLVANPVKWRFHSFRGFLRTRRLECRNHTEFNVSSDPHAPDAKLTGLKMRGIEYMTNDVTDPVYEKRIASSFTDSDAKCSEALEAILASIDEEQPRHTHLHSERLLAIMCGVYEGLVDQHRLVPMPPEPILQYALPHSMVR</sequence>
<dbReference type="Proteomes" id="UP000591131">
    <property type="component" value="Unassembled WGS sequence"/>
</dbReference>
<dbReference type="EMBL" id="JAAPAO010000132">
    <property type="protein sequence ID" value="KAF4671643.1"/>
    <property type="molecule type" value="Genomic_DNA"/>
</dbReference>